<keyword evidence="3" id="KW-1185">Reference proteome</keyword>
<name>A0AAN8IX82_TRICO</name>
<evidence type="ECO:0000313" key="2">
    <source>
        <dbReference type="EMBL" id="KAK5984767.1"/>
    </source>
</evidence>
<accession>A0AAN8IX82</accession>
<dbReference type="EMBL" id="WIXE01002490">
    <property type="protein sequence ID" value="KAK5984767.1"/>
    <property type="molecule type" value="Genomic_DNA"/>
</dbReference>
<evidence type="ECO:0000256" key="1">
    <source>
        <dbReference type="SAM" id="MobiDB-lite"/>
    </source>
</evidence>
<protein>
    <submittedName>
        <fullName evidence="2">Uncharacterized protein</fullName>
    </submittedName>
</protein>
<gene>
    <name evidence="2" type="ORF">GCK32_008047</name>
</gene>
<feature type="region of interest" description="Disordered" evidence="1">
    <location>
        <begin position="1"/>
        <end position="59"/>
    </location>
</feature>
<reference evidence="2 3" key="1">
    <citation type="submission" date="2019-10" db="EMBL/GenBank/DDBJ databases">
        <title>Assembly and Annotation for the nematode Trichostrongylus colubriformis.</title>
        <authorList>
            <person name="Martin J."/>
        </authorList>
    </citation>
    <scope>NUCLEOTIDE SEQUENCE [LARGE SCALE GENOMIC DNA]</scope>
    <source>
        <strain evidence="2">G859</strain>
        <tissue evidence="2">Whole worm</tissue>
    </source>
</reference>
<sequence>MFDDRGPPPPHIRSRPLASARQLSQRPCDFRKSGSESYSHQRSTQISNSTSRSRYPPLHNSRTYYNSAINDRSHVRIGWTIGGNNMADLYSTPAPPGYSSWSDRISTLTSSSFSSELPIYLLFKRFGFV</sequence>
<feature type="compositionally biased region" description="Polar residues" evidence="1">
    <location>
        <begin position="35"/>
        <end position="53"/>
    </location>
</feature>
<proteinExistence type="predicted"/>
<dbReference type="AlphaFoldDB" id="A0AAN8IX82"/>
<comment type="caution">
    <text evidence="2">The sequence shown here is derived from an EMBL/GenBank/DDBJ whole genome shotgun (WGS) entry which is preliminary data.</text>
</comment>
<evidence type="ECO:0000313" key="3">
    <source>
        <dbReference type="Proteomes" id="UP001331761"/>
    </source>
</evidence>
<dbReference type="Proteomes" id="UP001331761">
    <property type="component" value="Unassembled WGS sequence"/>
</dbReference>
<organism evidence="2 3">
    <name type="scientific">Trichostrongylus colubriformis</name>
    <name type="common">Black scour worm</name>
    <dbReference type="NCBI Taxonomy" id="6319"/>
    <lineage>
        <taxon>Eukaryota</taxon>
        <taxon>Metazoa</taxon>
        <taxon>Ecdysozoa</taxon>
        <taxon>Nematoda</taxon>
        <taxon>Chromadorea</taxon>
        <taxon>Rhabditida</taxon>
        <taxon>Rhabditina</taxon>
        <taxon>Rhabditomorpha</taxon>
        <taxon>Strongyloidea</taxon>
        <taxon>Trichostrongylidae</taxon>
        <taxon>Trichostrongylus</taxon>
    </lineage>
</organism>